<protein>
    <submittedName>
        <fullName evidence="2">Uncharacterized protein</fullName>
    </submittedName>
</protein>
<evidence type="ECO:0000313" key="2">
    <source>
        <dbReference type="WBParaSite" id="ALUE_0001750001-mRNA-1"/>
    </source>
</evidence>
<keyword evidence="1" id="KW-1185">Reference proteome</keyword>
<dbReference type="Proteomes" id="UP000036681">
    <property type="component" value="Unplaced"/>
</dbReference>
<dbReference type="WBParaSite" id="ALUE_0001750001-mRNA-1">
    <property type="protein sequence ID" value="ALUE_0001750001-mRNA-1"/>
    <property type="gene ID" value="ALUE_0001750001"/>
</dbReference>
<name>A0A0M3IGP3_ASCLU</name>
<accession>A0A0M3IGP3</accession>
<evidence type="ECO:0000313" key="1">
    <source>
        <dbReference type="Proteomes" id="UP000036681"/>
    </source>
</evidence>
<sequence length="70" mass="8172">MAPSTVIELKFIKKCSENGEFRAHQRSRTFFCESYYVNKEIRIFSSVSISETGIDIEQTLVQLVITEFFE</sequence>
<dbReference type="AlphaFoldDB" id="A0A0M3IGP3"/>
<organism evidence="1 2">
    <name type="scientific">Ascaris lumbricoides</name>
    <name type="common">Giant roundworm</name>
    <dbReference type="NCBI Taxonomy" id="6252"/>
    <lineage>
        <taxon>Eukaryota</taxon>
        <taxon>Metazoa</taxon>
        <taxon>Ecdysozoa</taxon>
        <taxon>Nematoda</taxon>
        <taxon>Chromadorea</taxon>
        <taxon>Rhabditida</taxon>
        <taxon>Spirurina</taxon>
        <taxon>Ascaridomorpha</taxon>
        <taxon>Ascaridoidea</taxon>
        <taxon>Ascarididae</taxon>
        <taxon>Ascaris</taxon>
    </lineage>
</organism>
<proteinExistence type="predicted"/>
<reference evidence="2" key="1">
    <citation type="submission" date="2017-02" db="UniProtKB">
        <authorList>
            <consortium name="WormBaseParasite"/>
        </authorList>
    </citation>
    <scope>IDENTIFICATION</scope>
</reference>